<keyword evidence="1" id="KW-0812">Transmembrane</keyword>
<feature type="transmembrane region" description="Helical" evidence="1">
    <location>
        <begin position="36"/>
        <end position="55"/>
    </location>
</feature>
<feature type="transmembrane region" description="Helical" evidence="1">
    <location>
        <begin position="130"/>
        <end position="154"/>
    </location>
</feature>
<feature type="transmembrane region" description="Helical" evidence="1">
    <location>
        <begin position="291"/>
        <end position="309"/>
    </location>
</feature>
<feature type="transmembrane region" description="Helical" evidence="1">
    <location>
        <begin position="200"/>
        <end position="221"/>
    </location>
</feature>
<comment type="caution">
    <text evidence="2">The sequence shown here is derived from an EMBL/GenBank/DDBJ whole genome shotgun (WGS) entry which is preliminary data.</text>
</comment>
<feature type="transmembrane region" description="Helical" evidence="1">
    <location>
        <begin position="166"/>
        <end position="188"/>
    </location>
</feature>
<dbReference type="STRING" id="872965.SE16_12950"/>
<feature type="transmembrane region" description="Helical" evidence="1">
    <location>
        <begin position="64"/>
        <end position="84"/>
    </location>
</feature>
<accession>A0A0M9UD59</accession>
<keyword evidence="1" id="KW-1133">Transmembrane helix</keyword>
<keyword evidence="1" id="KW-0472">Membrane</keyword>
<feature type="transmembrane region" description="Helical" evidence="1">
    <location>
        <begin position="321"/>
        <end position="344"/>
    </location>
</feature>
<reference evidence="3" key="2">
    <citation type="submission" date="2015-08" db="EMBL/GenBank/DDBJ databases">
        <title>Draft Genome Sequence of a Heterotrophic Facultative Anaerobic Bacterium Ardenticatena maritima Strain 110S.</title>
        <authorList>
            <person name="Kawaichi S."/>
            <person name="Yoshida T."/>
            <person name="Sako Y."/>
            <person name="Nakamura R."/>
        </authorList>
    </citation>
    <scope>NUCLEOTIDE SEQUENCE [LARGE SCALE GENOMIC DNA]</scope>
    <source>
        <strain evidence="3">110S</strain>
    </source>
</reference>
<feature type="transmembrane region" description="Helical" evidence="1">
    <location>
        <begin position="227"/>
        <end position="246"/>
    </location>
</feature>
<dbReference type="InParanoid" id="A0A0M9UD59"/>
<dbReference type="AlphaFoldDB" id="A0A0M9UD59"/>
<feature type="transmembrane region" description="Helical" evidence="1">
    <location>
        <begin position="350"/>
        <end position="369"/>
    </location>
</feature>
<protein>
    <recommendedName>
        <fullName evidence="4">NnrS family protein</fullName>
    </recommendedName>
</protein>
<gene>
    <name evidence="2" type="ORF">ARMA_2091</name>
</gene>
<feature type="transmembrane region" description="Helical" evidence="1">
    <location>
        <begin position="258"/>
        <end position="279"/>
    </location>
</feature>
<sequence length="387" mass="42266">MFVVAIATGVFYRYGMLTPLPGGLALPNVRHAHSHLMYFGWVTPLLMVLISETVAPQRPFGRRLVWGLIALAVPTWALFLRYGYGVVALGEARLPLATIFSSLHMLVWYAFAAAYVRATWGMRRTPALRVWDVALAFLVLASGGAWARAAFVALDVRDPFLTTAAVHLFLDLFSDGWFLFALLGVWLARFPALWTPRLRLLTLGMAVGAPLAFLLGVPVALTPPHVRWVASGGGLLLALGCVGYALALWREVRGVERLALFFLVLKATGLMVASLPAGAMWGEQVGLRIPYLHWFLLGTVSVVLLARYAERFPSTQPAIRGLVGAIVLVQVSLLPLTGVWPAALGGAWRLWFAFGAAFIACVAACWVWMTMWMSRRAGQYAPAPIAP</sequence>
<evidence type="ECO:0000313" key="2">
    <source>
        <dbReference type="EMBL" id="GAP63668.1"/>
    </source>
</evidence>
<dbReference type="Proteomes" id="UP000037784">
    <property type="component" value="Unassembled WGS sequence"/>
</dbReference>
<reference evidence="2 3" key="1">
    <citation type="journal article" date="2015" name="Genome Announc.">
        <title>Draft Genome Sequence of a Heterotrophic Facultative Anaerobic Thermophilic Bacterium, Ardenticatena maritima Strain 110ST.</title>
        <authorList>
            <person name="Kawaichi S."/>
            <person name="Yoshida T."/>
            <person name="Sako Y."/>
            <person name="Nakamura R."/>
        </authorList>
    </citation>
    <scope>NUCLEOTIDE SEQUENCE [LARGE SCALE GENOMIC DNA]</scope>
    <source>
        <strain evidence="2 3">110S</strain>
    </source>
</reference>
<feature type="transmembrane region" description="Helical" evidence="1">
    <location>
        <begin position="96"/>
        <end position="118"/>
    </location>
</feature>
<evidence type="ECO:0000313" key="3">
    <source>
        <dbReference type="Proteomes" id="UP000037784"/>
    </source>
</evidence>
<dbReference type="EMBL" id="BBZA01000181">
    <property type="protein sequence ID" value="GAP63668.1"/>
    <property type="molecule type" value="Genomic_DNA"/>
</dbReference>
<name>A0A0M9UD59_9CHLR</name>
<keyword evidence="3" id="KW-1185">Reference proteome</keyword>
<proteinExistence type="predicted"/>
<evidence type="ECO:0008006" key="4">
    <source>
        <dbReference type="Google" id="ProtNLM"/>
    </source>
</evidence>
<evidence type="ECO:0000256" key="1">
    <source>
        <dbReference type="SAM" id="Phobius"/>
    </source>
</evidence>
<organism evidence="2 3">
    <name type="scientific">Ardenticatena maritima</name>
    <dbReference type="NCBI Taxonomy" id="872965"/>
    <lineage>
        <taxon>Bacteria</taxon>
        <taxon>Bacillati</taxon>
        <taxon>Chloroflexota</taxon>
        <taxon>Ardenticatenia</taxon>
        <taxon>Ardenticatenales</taxon>
        <taxon>Ardenticatenaceae</taxon>
        <taxon>Ardenticatena</taxon>
    </lineage>
</organism>